<dbReference type="Proteomes" id="UP000664203">
    <property type="component" value="Unassembled WGS sequence"/>
</dbReference>
<evidence type="ECO:0000259" key="2">
    <source>
        <dbReference type="Pfam" id="PF01871"/>
    </source>
</evidence>
<dbReference type="AlphaFoldDB" id="A0A8H3PK30"/>
<accession>A0A8H3PK30</accession>
<feature type="domain" description="AMMECR1" evidence="2">
    <location>
        <begin position="181"/>
        <end position="237"/>
    </location>
</feature>
<dbReference type="InterPro" id="IPR036071">
    <property type="entry name" value="AMMECR1_dom_sf"/>
</dbReference>
<proteinExistence type="predicted"/>
<dbReference type="InterPro" id="IPR023473">
    <property type="entry name" value="AMMECR1"/>
</dbReference>
<feature type="compositionally biased region" description="Low complexity" evidence="1">
    <location>
        <begin position="137"/>
        <end position="180"/>
    </location>
</feature>
<evidence type="ECO:0000256" key="1">
    <source>
        <dbReference type="SAM" id="MobiDB-lite"/>
    </source>
</evidence>
<sequence>MPLTFPPHLIAPRLIGRFNHQVPQMATPAHCAYCFEILTADLEDREPLQYRQVLDLWAQYDSLAKAKATEPEEDDEDGQDPDLQDGDDLEDDSELDGLEEEDDEDEEDDDQEDEQPEELAQTTSSKLSLPSISRLQAPSPASASSSSSTPSTLPTTSSNATIDSASKSSSKTSFFSFGSRRSPKPSPTAPPKEEEHPLFVTWNTISPRSGNKSLRGCIGTFEAQELGAGLREYALTA</sequence>
<dbReference type="Pfam" id="PF01871">
    <property type="entry name" value="AMMECR1"/>
    <property type="match status" value="1"/>
</dbReference>
<evidence type="ECO:0000313" key="3">
    <source>
        <dbReference type="EMBL" id="CAF9942857.1"/>
    </source>
</evidence>
<protein>
    <recommendedName>
        <fullName evidence="2">AMMECR1 domain-containing protein</fullName>
    </recommendedName>
</protein>
<feature type="compositionally biased region" description="Acidic residues" evidence="1">
    <location>
        <begin position="71"/>
        <end position="117"/>
    </location>
</feature>
<organism evidence="3 4">
    <name type="scientific">Alectoria fallacina</name>
    <dbReference type="NCBI Taxonomy" id="1903189"/>
    <lineage>
        <taxon>Eukaryota</taxon>
        <taxon>Fungi</taxon>
        <taxon>Dikarya</taxon>
        <taxon>Ascomycota</taxon>
        <taxon>Pezizomycotina</taxon>
        <taxon>Lecanoromycetes</taxon>
        <taxon>OSLEUM clade</taxon>
        <taxon>Lecanoromycetidae</taxon>
        <taxon>Lecanorales</taxon>
        <taxon>Lecanorineae</taxon>
        <taxon>Parmeliaceae</taxon>
        <taxon>Alectoria</taxon>
    </lineage>
</organism>
<dbReference type="SUPFAM" id="SSF143447">
    <property type="entry name" value="AMMECR1-like"/>
    <property type="match status" value="1"/>
</dbReference>
<dbReference type="OrthoDB" id="24630at2759"/>
<dbReference type="InterPro" id="IPR027485">
    <property type="entry name" value="AMMECR1_N"/>
</dbReference>
<comment type="caution">
    <text evidence="3">The sequence shown here is derived from an EMBL/GenBank/DDBJ whole genome shotgun (WGS) entry which is preliminary data.</text>
</comment>
<dbReference type="Gene3D" id="3.30.700.20">
    <property type="entry name" value="Hypothetical protein ph0010, domain 1"/>
    <property type="match status" value="1"/>
</dbReference>
<dbReference type="InterPro" id="IPR002733">
    <property type="entry name" value="AMMECR1_domain"/>
</dbReference>
<reference evidence="3" key="1">
    <citation type="submission" date="2021-03" db="EMBL/GenBank/DDBJ databases">
        <authorList>
            <person name="Tagirdzhanova G."/>
        </authorList>
    </citation>
    <scope>NUCLEOTIDE SEQUENCE</scope>
</reference>
<dbReference type="PANTHER" id="PTHR13016:SF0">
    <property type="entry name" value="AMME SYNDROME CANDIDATE GENE 1 PROTEIN"/>
    <property type="match status" value="1"/>
</dbReference>
<dbReference type="PANTHER" id="PTHR13016">
    <property type="entry name" value="AMMECR1 HOMOLOG"/>
    <property type="match status" value="1"/>
</dbReference>
<evidence type="ECO:0000313" key="4">
    <source>
        <dbReference type="Proteomes" id="UP000664203"/>
    </source>
</evidence>
<dbReference type="EMBL" id="CAJPDR010000824">
    <property type="protein sequence ID" value="CAF9942857.1"/>
    <property type="molecule type" value="Genomic_DNA"/>
</dbReference>
<feature type="region of interest" description="Disordered" evidence="1">
    <location>
        <begin position="65"/>
        <end position="196"/>
    </location>
</feature>
<keyword evidence="4" id="KW-1185">Reference proteome</keyword>
<feature type="compositionally biased region" description="Polar residues" evidence="1">
    <location>
        <begin position="120"/>
        <end position="136"/>
    </location>
</feature>
<gene>
    <name evidence="3" type="ORF">ALECFALPRED_010159</name>
</gene>
<name>A0A8H3PK30_9LECA</name>